<dbReference type="Pfam" id="PF00173">
    <property type="entry name" value="Cyt-b5"/>
    <property type="match status" value="1"/>
</dbReference>
<dbReference type="GO" id="GO:0016020">
    <property type="term" value="C:membrane"/>
    <property type="evidence" value="ECO:0007669"/>
    <property type="project" value="TreeGrafter"/>
</dbReference>
<proteinExistence type="inferred from homology"/>
<keyword evidence="8" id="KW-0812">Transmembrane</keyword>
<dbReference type="AlphaFoldDB" id="A0AAE0FD77"/>
<keyword evidence="3" id="KW-0754">Steroid-binding</keyword>
<dbReference type="PANTHER" id="PTHR10281:SF72">
    <property type="entry name" value="NEUDESIN"/>
    <property type="match status" value="1"/>
</dbReference>
<dbReference type="GO" id="GO:0005783">
    <property type="term" value="C:endoplasmic reticulum"/>
    <property type="evidence" value="ECO:0007669"/>
    <property type="project" value="UniProtKB-SubCell"/>
</dbReference>
<dbReference type="GO" id="GO:0005496">
    <property type="term" value="F:steroid binding"/>
    <property type="evidence" value="ECO:0007669"/>
    <property type="project" value="UniProtKB-KW"/>
</dbReference>
<dbReference type="EMBL" id="LGRX02020430">
    <property type="protein sequence ID" value="KAK3257502.1"/>
    <property type="molecule type" value="Genomic_DNA"/>
</dbReference>
<feature type="transmembrane region" description="Helical" evidence="8">
    <location>
        <begin position="6"/>
        <end position="23"/>
    </location>
</feature>
<evidence type="ECO:0000256" key="7">
    <source>
        <dbReference type="ARBA" id="ARBA00038357"/>
    </source>
</evidence>
<dbReference type="Proteomes" id="UP001190700">
    <property type="component" value="Unassembled WGS sequence"/>
</dbReference>
<evidence type="ECO:0000256" key="3">
    <source>
        <dbReference type="ARBA" id="ARBA00022665"/>
    </source>
</evidence>
<keyword evidence="3" id="KW-0446">Lipid-binding</keyword>
<evidence type="ECO:0000313" key="11">
    <source>
        <dbReference type="Proteomes" id="UP001190700"/>
    </source>
</evidence>
<evidence type="ECO:0000256" key="6">
    <source>
        <dbReference type="ARBA" id="ARBA00023004"/>
    </source>
</evidence>
<reference evidence="10 11" key="1">
    <citation type="journal article" date="2015" name="Genome Biol. Evol.">
        <title>Comparative Genomics of a Bacterivorous Green Alga Reveals Evolutionary Causalities and Consequences of Phago-Mixotrophic Mode of Nutrition.</title>
        <authorList>
            <person name="Burns J.A."/>
            <person name="Paasch A."/>
            <person name="Narechania A."/>
            <person name="Kim E."/>
        </authorList>
    </citation>
    <scope>NUCLEOTIDE SEQUENCE [LARGE SCALE GENOMIC DNA]</scope>
    <source>
        <strain evidence="10 11">PLY_AMNH</strain>
    </source>
</reference>
<keyword evidence="2" id="KW-0349">Heme</keyword>
<dbReference type="SUPFAM" id="SSF55856">
    <property type="entry name" value="Cytochrome b5-like heme/steroid binding domain"/>
    <property type="match status" value="1"/>
</dbReference>
<gene>
    <name evidence="10" type="ORF">CYMTET_33413</name>
</gene>
<keyword evidence="11" id="KW-1185">Reference proteome</keyword>
<evidence type="ECO:0000259" key="9">
    <source>
        <dbReference type="SMART" id="SM01117"/>
    </source>
</evidence>
<dbReference type="InterPro" id="IPR001199">
    <property type="entry name" value="Cyt_B5-like_heme/steroid-bd"/>
</dbReference>
<dbReference type="Gene3D" id="3.10.120.10">
    <property type="entry name" value="Cytochrome b5-like heme/steroid binding domain"/>
    <property type="match status" value="1"/>
</dbReference>
<evidence type="ECO:0000313" key="10">
    <source>
        <dbReference type="EMBL" id="KAK3257502.1"/>
    </source>
</evidence>
<dbReference type="PANTHER" id="PTHR10281">
    <property type="entry name" value="MEMBRANE-ASSOCIATED PROGESTERONE RECEPTOR COMPONENT-RELATED"/>
    <property type="match status" value="1"/>
</dbReference>
<comment type="caution">
    <text evidence="10">The sequence shown here is derived from an EMBL/GenBank/DDBJ whole genome shotgun (WGS) entry which is preliminary data.</text>
</comment>
<dbReference type="SMART" id="SM01117">
    <property type="entry name" value="Cyt-b5"/>
    <property type="match status" value="1"/>
</dbReference>
<evidence type="ECO:0000256" key="1">
    <source>
        <dbReference type="ARBA" id="ARBA00004240"/>
    </source>
</evidence>
<feature type="domain" description="Cytochrome b5 heme-binding" evidence="9">
    <location>
        <begin position="50"/>
        <end position="148"/>
    </location>
</feature>
<organism evidence="10 11">
    <name type="scientific">Cymbomonas tetramitiformis</name>
    <dbReference type="NCBI Taxonomy" id="36881"/>
    <lineage>
        <taxon>Eukaryota</taxon>
        <taxon>Viridiplantae</taxon>
        <taxon>Chlorophyta</taxon>
        <taxon>Pyramimonadophyceae</taxon>
        <taxon>Pyramimonadales</taxon>
        <taxon>Pyramimonadaceae</taxon>
        <taxon>Cymbomonas</taxon>
    </lineage>
</organism>
<sequence length="154" mass="16536">MDFDPVVIAGAVAIGTCFIFSWLKLGKESPKKIPAEEVAQPQTSKVSGDFTIEELAAYDGNDPSKPILIGVKGRIFDMTKGADFYGPGGPYAKFAGKDATAALAKMKVDEGLCNLKDPVADLTASERDTLDEWEQKFEGKYPLVGKVVSSKSQL</sequence>
<dbReference type="InterPro" id="IPR036400">
    <property type="entry name" value="Cyt_B5-like_heme/steroid_sf"/>
</dbReference>
<comment type="subcellular location">
    <subcellularLocation>
        <location evidence="1">Endoplasmic reticulum</location>
    </subcellularLocation>
</comment>
<comment type="similarity">
    <text evidence="7">Belongs to the cytochrome b5 family. MAPR subfamily.</text>
</comment>
<keyword evidence="4" id="KW-0479">Metal-binding</keyword>
<keyword evidence="8" id="KW-1133">Transmembrane helix</keyword>
<protein>
    <recommendedName>
        <fullName evidence="9">Cytochrome b5 heme-binding domain-containing protein</fullName>
    </recommendedName>
</protein>
<keyword evidence="8" id="KW-0472">Membrane</keyword>
<evidence type="ECO:0000256" key="4">
    <source>
        <dbReference type="ARBA" id="ARBA00022723"/>
    </source>
</evidence>
<evidence type="ECO:0000256" key="2">
    <source>
        <dbReference type="ARBA" id="ARBA00022617"/>
    </source>
</evidence>
<keyword evidence="5" id="KW-0256">Endoplasmic reticulum</keyword>
<evidence type="ECO:0000256" key="5">
    <source>
        <dbReference type="ARBA" id="ARBA00022824"/>
    </source>
</evidence>
<dbReference type="GO" id="GO:0046872">
    <property type="term" value="F:metal ion binding"/>
    <property type="evidence" value="ECO:0007669"/>
    <property type="project" value="UniProtKB-KW"/>
</dbReference>
<name>A0AAE0FD77_9CHLO</name>
<keyword evidence="6" id="KW-0408">Iron</keyword>
<accession>A0AAE0FD77</accession>
<dbReference type="InterPro" id="IPR050577">
    <property type="entry name" value="MAPR/NEUFC/NENF-like"/>
</dbReference>
<dbReference type="FunFam" id="3.10.120.10:FF:000003">
    <property type="entry name" value="membrane-associated progesterone receptor component 1"/>
    <property type="match status" value="1"/>
</dbReference>
<evidence type="ECO:0000256" key="8">
    <source>
        <dbReference type="SAM" id="Phobius"/>
    </source>
</evidence>